<evidence type="ECO:0000313" key="10">
    <source>
        <dbReference type="EMBL" id="MBB5698950.1"/>
    </source>
</evidence>
<evidence type="ECO:0000313" key="11">
    <source>
        <dbReference type="Proteomes" id="UP000557739"/>
    </source>
</evidence>
<evidence type="ECO:0000256" key="2">
    <source>
        <dbReference type="ARBA" id="ARBA00009509"/>
    </source>
</evidence>
<evidence type="ECO:0000259" key="9">
    <source>
        <dbReference type="Pfam" id="PF01514"/>
    </source>
</evidence>
<dbReference type="InterPro" id="IPR006182">
    <property type="entry name" value="FliF_N_dom"/>
</dbReference>
<dbReference type="PROSITE" id="PS51257">
    <property type="entry name" value="PROKAR_LIPOPROTEIN"/>
    <property type="match status" value="1"/>
</dbReference>
<comment type="similarity">
    <text evidence="2 8">Belongs to the YscJ lipoprotein family.</text>
</comment>
<comment type="subcellular location">
    <subcellularLocation>
        <location evidence="1">Cell outer membrane</location>
        <topology evidence="1">Lipid-anchor</topology>
    </subcellularLocation>
</comment>
<evidence type="ECO:0000256" key="4">
    <source>
        <dbReference type="ARBA" id="ARBA00023136"/>
    </source>
</evidence>
<evidence type="ECO:0000256" key="1">
    <source>
        <dbReference type="ARBA" id="ARBA00004459"/>
    </source>
</evidence>
<keyword evidence="3 8" id="KW-0732">Signal</keyword>
<keyword evidence="8" id="KW-0812">Transmembrane</keyword>
<protein>
    <recommendedName>
        <fullName evidence="8">Lipoprotein</fullName>
    </recommendedName>
</protein>
<dbReference type="EMBL" id="JACIJJ010000003">
    <property type="protein sequence ID" value="MBB5698950.1"/>
    <property type="molecule type" value="Genomic_DNA"/>
</dbReference>
<dbReference type="InterPro" id="IPR043427">
    <property type="entry name" value="YscJ/FliF"/>
</dbReference>
<dbReference type="PRINTS" id="PR01338">
    <property type="entry name" value="TYPE3OMKPROT"/>
</dbReference>
<feature type="transmembrane region" description="Helical" evidence="8">
    <location>
        <begin position="212"/>
        <end position="230"/>
    </location>
</feature>
<name>A0A7W9AQZ1_9SPHN</name>
<evidence type="ECO:0000256" key="3">
    <source>
        <dbReference type="ARBA" id="ARBA00022729"/>
    </source>
</evidence>
<dbReference type="GO" id="GO:0009279">
    <property type="term" value="C:cell outer membrane"/>
    <property type="evidence" value="ECO:0007669"/>
    <property type="project" value="UniProtKB-SubCell"/>
</dbReference>
<proteinExistence type="inferred from homology"/>
<dbReference type="RefSeq" id="WP_246359471.1">
    <property type="nucleotide sequence ID" value="NZ_JACIJJ010000003.1"/>
</dbReference>
<keyword evidence="11" id="KW-1185">Reference proteome</keyword>
<keyword evidence="5 8" id="KW-0564">Palmitate</keyword>
<keyword evidence="4 8" id="KW-0472">Membrane</keyword>
<comment type="caution">
    <text evidence="10">The sequence shown here is derived from an EMBL/GenBank/DDBJ whole genome shotgun (WGS) entry which is preliminary data.</text>
</comment>
<dbReference type="Pfam" id="PF01514">
    <property type="entry name" value="YscJ_FliF"/>
    <property type="match status" value="1"/>
</dbReference>
<gene>
    <name evidence="10" type="ORF">FHR19_002305</name>
</gene>
<dbReference type="GO" id="GO:0009306">
    <property type="term" value="P:protein secretion"/>
    <property type="evidence" value="ECO:0007669"/>
    <property type="project" value="InterPro"/>
</dbReference>
<sequence>MRALTRHLMPIGLILAAATLSGCGEQEVYGKLKEPQANEMIAALRGANISATKQASGEGEWSIAVSQDQFARAVEVLKAQGLPRDEFQSLGEVFAKKGFVSSPVEERARLIYGLSQELSRTVSAIDGVVEARVHLAIPEVDPLSDKTKPSSAAVFVKYQPGFELRSQTGAIKSLVTNSVEGLQYDKVSVVMFPSQAAPVQRDLSVAQFDTPLMRILLVLGVVAWPVVLLLRRRRKPAGVPATVEPKP</sequence>
<feature type="domain" description="Flagellar M-ring N-terminal" evidence="9">
    <location>
        <begin position="26"/>
        <end position="191"/>
    </location>
</feature>
<accession>A0A7W9AQZ1</accession>
<dbReference type="InterPro" id="IPR045851">
    <property type="entry name" value="AMP-bd_C_sf"/>
</dbReference>
<reference evidence="10 11" key="1">
    <citation type="submission" date="2020-08" db="EMBL/GenBank/DDBJ databases">
        <title>Genomic Encyclopedia of Type Strains, Phase IV (KMG-IV): sequencing the most valuable type-strain genomes for metagenomic binning, comparative biology and taxonomic classification.</title>
        <authorList>
            <person name="Goeker M."/>
        </authorList>
    </citation>
    <scope>NUCLEOTIDE SEQUENCE [LARGE SCALE GENOMIC DNA]</scope>
    <source>
        <strain evidence="10 11">DSM 27244</strain>
    </source>
</reference>
<organism evidence="10 11">
    <name type="scientific">Sphingomonas yantingensis</name>
    <dbReference type="NCBI Taxonomy" id="1241761"/>
    <lineage>
        <taxon>Bacteria</taxon>
        <taxon>Pseudomonadati</taxon>
        <taxon>Pseudomonadota</taxon>
        <taxon>Alphaproteobacteria</taxon>
        <taxon>Sphingomonadales</taxon>
        <taxon>Sphingomonadaceae</taxon>
        <taxon>Sphingomonas</taxon>
    </lineage>
</organism>
<dbReference type="Gene3D" id="3.30.70.1530">
    <property type="entry name" value="Hypothetical protein rpa1041"/>
    <property type="match status" value="1"/>
</dbReference>
<evidence type="ECO:0000256" key="6">
    <source>
        <dbReference type="ARBA" id="ARBA00023237"/>
    </source>
</evidence>
<evidence type="ECO:0000256" key="8">
    <source>
        <dbReference type="RuleBase" id="RU364102"/>
    </source>
</evidence>
<dbReference type="NCBIfam" id="TIGR02544">
    <property type="entry name" value="III_secr_YscJ"/>
    <property type="match status" value="1"/>
</dbReference>
<keyword evidence="8" id="KW-1133">Transmembrane helix</keyword>
<keyword evidence="6 8" id="KW-0998">Cell outer membrane</keyword>
<dbReference type="AlphaFoldDB" id="A0A7W9AQZ1"/>
<evidence type="ECO:0000256" key="5">
    <source>
        <dbReference type="ARBA" id="ARBA00023139"/>
    </source>
</evidence>
<keyword evidence="7 8" id="KW-0449">Lipoprotein</keyword>
<dbReference type="Proteomes" id="UP000557739">
    <property type="component" value="Unassembled WGS sequence"/>
</dbReference>
<dbReference type="PANTHER" id="PTHR30046:SF2">
    <property type="entry name" value="YOP PROTEINS TRANSLOCATION LIPOPROTEIN J"/>
    <property type="match status" value="1"/>
</dbReference>
<dbReference type="Gene3D" id="3.30.300.30">
    <property type="match status" value="1"/>
</dbReference>
<evidence type="ECO:0000256" key="7">
    <source>
        <dbReference type="ARBA" id="ARBA00023288"/>
    </source>
</evidence>
<dbReference type="InterPro" id="IPR003282">
    <property type="entry name" value="T3SS_SctJ"/>
</dbReference>
<dbReference type="PANTHER" id="PTHR30046">
    <property type="entry name" value="FLAGELLAR M-RING PROTEIN"/>
    <property type="match status" value="1"/>
</dbReference>